<dbReference type="KEGG" id="adin:H7849_17715"/>
<feature type="signal peptide" evidence="1">
    <location>
        <begin position="1"/>
        <end position="20"/>
    </location>
</feature>
<evidence type="ECO:0000313" key="3">
    <source>
        <dbReference type="Proteomes" id="UP000515312"/>
    </source>
</evidence>
<keyword evidence="3" id="KW-1185">Reference proteome</keyword>
<feature type="chain" id="PRO_5028880557" description="Adhesin domain-containing protein" evidence="1">
    <location>
        <begin position="21"/>
        <end position="216"/>
    </location>
</feature>
<reference evidence="2 3" key="1">
    <citation type="submission" date="2020-08" db="EMBL/GenBank/DDBJ databases">
        <title>Edaphobacter telluris sp. nov. and Acidobacterium dinghuensis sp. nov., two acidobacteria isolated from forest soil.</title>
        <authorList>
            <person name="Fu J."/>
            <person name="Qiu L."/>
        </authorList>
    </citation>
    <scope>NUCLEOTIDE SEQUENCE [LARGE SCALE GENOMIC DNA]</scope>
    <source>
        <strain evidence="2">4Y35</strain>
    </source>
</reference>
<dbReference type="Proteomes" id="UP000515312">
    <property type="component" value="Chromosome"/>
</dbReference>
<sequence>MKISTICTAIVLAGAGIVQAQDTASRQKLDLPKPNCLVMSKGLPENGTLVMEVNVGEVRVVRSDELKTIRLTIEPHGFYDDATVQSWIKRFGVAGDRASIDLKLPKNEDNHQGASVTVSVPAQTDLKLELGVGDLSVKGIEGNKELHVGIGDLTVGVTDSAKYNDIRTGTKIGDAEDAVSHQRSDGFFPKTHHTSAQGMYKLHATVGIGDVNVVQD</sequence>
<evidence type="ECO:0008006" key="4">
    <source>
        <dbReference type="Google" id="ProtNLM"/>
    </source>
</evidence>
<evidence type="ECO:0000313" key="2">
    <source>
        <dbReference type="EMBL" id="QNI30938.1"/>
    </source>
</evidence>
<organism evidence="2 3">
    <name type="scientific">Alloacidobacterium dinghuense</name>
    <dbReference type="NCBI Taxonomy" id="2763107"/>
    <lineage>
        <taxon>Bacteria</taxon>
        <taxon>Pseudomonadati</taxon>
        <taxon>Acidobacteriota</taxon>
        <taxon>Terriglobia</taxon>
        <taxon>Terriglobales</taxon>
        <taxon>Acidobacteriaceae</taxon>
        <taxon>Alloacidobacterium</taxon>
    </lineage>
</organism>
<gene>
    <name evidence="2" type="ORF">H7849_17715</name>
</gene>
<protein>
    <recommendedName>
        <fullName evidence="4">Adhesin domain-containing protein</fullName>
    </recommendedName>
</protein>
<name>A0A7G8BEG8_9BACT</name>
<keyword evidence="1" id="KW-0732">Signal</keyword>
<accession>A0A7G8BEG8</accession>
<evidence type="ECO:0000256" key="1">
    <source>
        <dbReference type="SAM" id="SignalP"/>
    </source>
</evidence>
<proteinExistence type="predicted"/>
<dbReference type="AlphaFoldDB" id="A0A7G8BEG8"/>
<dbReference type="RefSeq" id="WP_186741177.1">
    <property type="nucleotide sequence ID" value="NZ_CP060394.1"/>
</dbReference>
<dbReference type="EMBL" id="CP060394">
    <property type="protein sequence ID" value="QNI30938.1"/>
    <property type="molecule type" value="Genomic_DNA"/>
</dbReference>